<gene>
    <name evidence="6" type="ORF">GCM10011572_21900</name>
    <name evidence="7" type="ORF">GM672_26290</name>
</gene>
<dbReference type="EMBL" id="WNKZ01000144">
    <property type="protein sequence ID" value="MTV56240.1"/>
    <property type="molecule type" value="Genomic_DNA"/>
</dbReference>
<sequence>MPSKTTRIALKSAAITLVVTGLTATATGFAVLEGGWYDITATRQHWQAVHSLLEQGMRKSVRFHARKVVEPAVGGTPAMLRGAALYQKNCEQCHGGPGVAQQPFAQSMQPVPGPLADAARRWRPRELYWITRHGIKMSGMPAWSVRMTENELWDVVSFLWRMPGLTAAQYRAAMPKTPLAAAPPAPALAALPAPNTERGRTVLTQYACQACHLIPGVTGPETYVGPPLHGLGQRRYIAGLLPTSADNLARWIVAPGQVDPHTTMPTLGVNERDARDMAAYLLTLRRTPGD</sequence>
<keyword evidence="2 4" id="KW-0479">Metal-binding</keyword>
<name>A0A6I3T3M1_9BURK</name>
<reference evidence="9" key="2">
    <citation type="journal article" date="2019" name="Int. J. Syst. Evol. Microbiol.">
        <title>The Global Catalogue of Microorganisms (GCM) 10K type strain sequencing project: providing services to taxonomists for standard genome sequencing and annotation.</title>
        <authorList>
            <consortium name="The Broad Institute Genomics Platform"/>
            <consortium name="The Broad Institute Genome Sequencing Center for Infectious Disease"/>
            <person name="Wu L."/>
            <person name="Ma J."/>
        </authorList>
    </citation>
    <scope>NUCLEOTIDE SEQUENCE [LARGE SCALE GENOMIC DNA]</scope>
    <source>
        <strain evidence="9">CGMCC 1.15931</strain>
    </source>
</reference>
<dbReference type="InterPro" id="IPR036909">
    <property type="entry name" value="Cyt_c-like_dom_sf"/>
</dbReference>
<dbReference type="PROSITE" id="PS51007">
    <property type="entry name" value="CYTC"/>
    <property type="match status" value="2"/>
</dbReference>
<keyword evidence="1 4" id="KW-0349">Heme</keyword>
<dbReference type="OrthoDB" id="9765171at2"/>
<dbReference type="Proteomes" id="UP000622638">
    <property type="component" value="Unassembled WGS sequence"/>
</dbReference>
<dbReference type="InterPro" id="IPR009056">
    <property type="entry name" value="Cyt_c-like_dom"/>
</dbReference>
<evidence type="ECO:0000256" key="4">
    <source>
        <dbReference type="PROSITE-ProRule" id="PRU00433"/>
    </source>
</evidence>
<dbReference type="SUPFAM" id="SSF46626">
    <property type="entry name" value="Cytochrome c"/>
    <property type="match status" value="2"/>
</dbReference>
<evidence type="ECO:0000256" key="2">
    <source>
        <dbReference type="ARBA" id="ARBA00022723"/>
    </source>
</evidence>
<evidence type="ECO:0000259" key="5">
    <source>
        <dbReference type="PROSITE" id="PS51007"/>
    </source>
</evidence>
<organism evidence="7 8">
    <name type="scientific">Pseudoduganella buxea</name>
    <dbReference type="NCBI Taxonomy" id="1949069"/>
    <lineage>
        <taxon>Bacteria</taxon>
        <taxon>Pseudomonadati</taxon>
        <taxon>Pseudomonadota</taxon>
        <taxon>Betaproteobacteria</taxon>
        <taxon>Burkholderiales</taxon>
        <taxon>Oxalobacteraceae</taxon>
        <taxon>Telluria group</taxon>
        <taxon>Pseudoduganella</taxon>
    </lineage>
</organism>
<evidence type="ECO:0000256" key="1">
    <source>
        <dbReference type="ARBA" id="ARBA00022617"/>
    </source>
</evidence>
<evidence type="ECO:0000313" key="7">
    <source>
        <dbReference type="EMBL" id="MTV56240.1"/>
    </source>
</evidence>
<proteinExistence type="predicted"/>
<dbReference type="Pfam" id="PF00034">
    <property type="entry name" value="Cytochrom_C"/>
    <property type="match status" value="1"/>
</dbReference>
<dbReference type="AlphaFoldDB" id="A0A6I3T3M1"/>
<evidence type="ECO:0000256" key="3">
    <source>
        <dbReference type="ARBA" id="ARBA00023004"/>
    </source>
</evidence>
<dbReference type="EMBL" id="BMKG01000008">
    <property type="protein sequence ID" value="GGB99587.1"/>
    <property type="molecule type" value="Genomic_DNA"/>
</dbReference>
<protein>
    <submittedName>
        <fullName evidence="7">C-type cytochrome</fullName>
    </submittedName>
</protein>
<evidence type="ECO:0000313" key="9">
    <source>
        <dbReference type="Proteomes" id="UP000622638"/>
    </source>
</evidence>
<evidence type="ECO:0000313" key="8">
    <source>
        <dbReference type="Proteomes" id="UP000430634"/>
    </source>
</evidence>
<dbReference type="Gene3D" id="1.10.760.10">
    <property type="entry name" value="Cytochrome c-like domain"/>
    <property type="match status" value="2"/>
</dbReference>
<reference evidence="6" key="1">
    <citation type="journal article" date="2014" name="Int. J. Syst. Evol. Microbiol.">
        <title>Complete genome of a new Firmicutes species belonging to the dominant human colonic microbiota ('Ruminococcus bicirculans') reveals two chromosomes and a selective capacity to utilize plant glucans.</title>
        <authorList>
            <consortium name="NISC Comparative Sequencing Program"/>
            <person name="Wegmann U."/>
            <person name="Louis P."/>
            <person name="Goesmann A."/>
            <person name="Henrissat B."/>
            <person name="Duncan S.H."/>
            <person name="Flint H.J."/>
        </authorList>
    </citation>
    <scope>NUCLEOTIDE SEQUENCE</scope>
    <source>
        <strain evidence="6">CGMCC 1.15931</strain>
    </source>
</reference>
<dbReference type="GO" id="GO:0046872">
    <property type="term" value="F:metal ion binding"/>
    <property type="evidence" value="ECO:0007669"/>
    <property type="project" value="UniProtKB-KW"/>
</dbReference>
<feature type="domain" description="Cytochrome c" evidence="5">
    <location>
        <begin position="77"/>
        <end position="163"/>
    </location>
</feature>
<reference evidence="7 8" key="3">
    <citation type="submission" date="2019-11" db="EMBL/GenBank/DDBJ databases">
        <title>Type strains purchased from KCTC, JCM and DSMZ.</title>
        <authorList>
            <person name="Lu H."/>
        </authorList>
    </citation>
    <scope>NUCLEOTIDE SEQUENCE [LARGE SCALE GENOMIC DNA]</scope>
    <source>
        <strain evidence="7 8">KCTC 52429</strain>
    </source>
</reference>
<dbReference type="PANTHER" id="PTHR35008">
    <property type="entry name" value="BLL4482 PROTEIN-RELATED"/>
    <property type="match status" value="1"/>
</dbReference>
<evidence type="ECO:0000313" key="6">
    <source>
        <dbReference type="EMBL" id="GGB99587.1"/>
    </source>
</evidence>
<dbReference type="GO" id="GO:0020037">
    <property type="term" value="F:heme binding"/>
    <property type="evidence" value="ECO:0007669"/>
    <property type="project" value="InterPro"/>
</dbReference>
<dbReference type="Pfam" id="PF13442">
    <property type="entry name" value="Cytochrome_CBB3"/>
    <property type="match status" value="1"/>
</dbReference>
<accession>A0A6I3T3M1</accession>
<dbReference type="RefSeq" id="WP_155473474.1">
    <property type="nucleotide sequence ID" value="NZ_BMKG01000008.1"/>
</dbReference>
<keyword evidence="9" id="KW-1185">Reference proteome</keyword>
<reference evidence="6" key="4">
    <citation type="submission" date="2024-05" db="EMBL/GenBank/DDBJ databases">
        <authorList>
            <person name="Sun Q."/>
            <person name="Zhou Y."/>
        </authorList>
    </citation>
    <scope>NUCLEOTIDE SEQUENCE</scope>
    <source>
        <strain evidence="6">CGMCC 1.15931</strain>
    </source>
</reference>
<feature type="domain" description="Cytochrome c" evidence="5">
    <location>
        <begin position="194"/>
        <end position="285"/>
    </location>
</feature>
<dbReference type="GO" id="GO:0009055">
    <property type="term" value="F:electron transfer activity"/>
    <property type="evidence" value="ECO:0007669"/>
    <property type="project" value="InterPro"/>
</dbReference>
<dbReference type="Proteomes" id="UP000430634">
    <property type="component" value="Unassembled WGS sequence"/>
</dbReference>
<comment type="caution">
    <text evidence="7">The sequence shown here is derived from an EMBL/GenBank/DDBJ whole genome shotgun (WGS) entry which is preliminary data.</text>
</comment>
<dbReference type="PANTHER" id="PTHR35008:SF4">
    <property type="entry name" value="BLL4482 PROTEIN"/>
    <property type="match status" value="1"/>
</dbReference>
<keyword evidence="3 4" id="KW-0408">Iron</keyword>
<dbReference type="InterPro" id="IPR051459">
    <property type="entry name" value="Cytochrome_c-type_DH"/>
</dbReference>